<evidence type="ECO:0000256" key="2">
    <source>
        <dbReference type="ARBA" id="ARBA00022840"/>
    </source>
</evidence>
<dbReference type="InterPro" id="IPR058031">
    <property type="entry name" value="AAA_lid_NorR"/>
</dbReference>
<dbReference type="RefSeq" id="WP_186407744.1">
    <property type="nucleotide sequence ID" value="NZ_FLQX01000121.1"/>
</dbReference>
<protein>
    <submittedName>
        <fullName evidence="7">Sigma54 specific transcriptional regulator, Fis family</fullName>
    </submittedName>
</protein>
<dbReference type="InterPro" id="IPR009057">
    <property type="entry name" value="Homeodomain-like_sf"/>
</dbReference>
<keyword evidence="2" id="KW-0067">ATP-binding</keyword>
<dbReference type="PANTHER" id="PTHR32071:SF117">
    <property type="entry name" value="PTS-DEPENDENT DIHYDROXYACETONE KINASE OPERON REGULATORY PROTEIN-RELATED"/>
    <property type="match status" value="1"/>
</dbReference>
<dbReference type="SUPFAM" id="SSF46689">
    <property type="entry name" value="Homeodomain-like"/>
    <property type="match status" value="1"/>
</dbReference>
<dbReference type="GO" id="GO:0005524">
    <property type="term" value="F:ATP binding"/>
    <property type="evidence" value="ECO:0007669"/>
    <property type="project" value="UniProtKB-KW"/>
</dbReference>
<dbReference type="CDD" id="cd00009">
    <property type="entry name" value="AAA"/>
    <property type="match status" value="1"/>
</dbReference>
<dbReference type="PROSITE" id="PS00676">
    <property type="entry name" value="SIGMA54_INTERACT_2"/>
    <property type="match status" value="1"/>
</dbReference>
<dbReference type="InterPro" id="IPR025943">
    <property type="entry name" value="Sigma_54_int_dom_ATP-bd_2"/>
</dbReference>
<dbReference type="Proteomes" id="UP000199169">
    <property type="component" value="Unassembled WGS sequence"/>
</dbReference>
<dbReference type="PRINTS" id="PR01590">
    <property type="entry name" value="HTHFIS"/>
</dbReference>
<dbReference type="InterPro" id="IPR027417">
    <property type="entry name" value="P-loop_NTPase"/>
</dbReference>
<dbReference type="InterPro" id="IPR025944">
    <property type="entry name" value="Sigma_54_int_dom_CS"/>
</dbReference>
<dbReference type="Gene3D" id="3.40.50.300">
    <property type="entry name" value="P-loop containing nucleotide triphosphate hydrolases"/>
    <property type="match status" value="1"/>
</dbReference>
<keyword evidence="4" id="KW-0238">DNA-binding</keyword>
<dbReference type="GO" id="GO:0006355">
    <property type="term" value="P:regulation of DNA-templated transcription"/>
    <property type="evidence" value="ECO:0007669"/>
    <property type="project" value="InterPro"/>
</dbReference>
<dbReference type="SMART" id="SM00382">
    <property type="entry name" value="AAA"/>
    <property type="match status" value="1"/>
</dbReference>
<organism evidence="7 8">
    <name type="scientific">Candidatus Accumulibacter aalborgensis</name>
    <dbReference type="NCBI Taxonomy" id="1860102"/>
    <lineage>
        <taxon>Bacteria</taxon>
        <taxon>Pseudomonadati</taxon>
        <taxon>Pseudomonadota</taxon>
        <taxon>Betaproteobacteria</taxon>
        <taxon>Candidatus Accumulibacter</taxon>
    </lineage>
</organism>
<dbReference type="PANTHER" id="PTHR32071">
    <property type="entry name" value="TRANSCRIPTIONAL REGULATORY PROTEIN"/>
    <property type="match status" value="1"/>
</dbReference>
<dbReference type="InterPro" id="IPR002197">
    <property type="entry name" value="HTH_Fis"/>
</dbReference>
<dbReference type="AlphaFoldDB" id="A0A1A8XQW2"/>
<sequence>MSNLPAANGFIGQSTTFRGMLAILARIARYDTTVLISGETGSGKEMAARAIHYQGRRRDRPFIPVNCGALPDHLVENELFGHARGAYTDARESQIGLIAQAEGGTLFLDEVDALTPKAQVSLLRFLQDGQYRRLGSSHTEKADVRIVAACNSDLVQRVSQDEFRADLYYRLTAMDLHVPPLRARADDAVLLARHFIAEAARQYHLPVQELHPDTVHWLLAYPWPGNVRELQNRIQREFLLCDGPAILVCALAPDGDRRRQSDRRMANPAALNFNEAKQQVLVAFERSQLLRLMSESAGNVSSAARLAGKERRALGKLLKKHGIEPEEFRRN</sequence>
<proteinExistence type="predicted"/>
<evidence type="ECO:0000313" key="8">
    <source>
        <dbReference type="Proteomes" id="UP000199169"/>
    </source>
</evidence>
<evidence type="ECO:0000256" key="1">
    <source>
        <dbReference type="ARBA" id="ARBA00022741"/>
    </source>
</evidence>
<dbReference type="FunFam" id="3.40.50.300:FF:000006">
    <property type="entry name" value="DNA-binding transcriptional regulator NtrC"/>
    <property type="match status" value="1"/>
</dbReference>
<evidence type="ECO:0000256" key="3">
    <source>
        <dbReference type="ARBA" id="ARBA00023015"/>
    </source>
</evidence>
<feature type="domain" description="Sigma-54 factor interaction" evidence="6">
    <location>
        <begin position="10"/>
        <end position="239"/>
    </location>
</feature>
<gene>
    <name evidence="7" type="ORF">ACCAA_440033</name>
</gene>
<dbReference type="InterPro" id="IPR003593">
    <property type="entry name" value="AAA+_ATPase"/>
</dbReference>
<accession>A0A1A8XQW2</accession>
<dbReference type="Pfam" id="PF00158">
    <property type="entry name" value="Sigma54_activat"/>
    <property type="match status" value="1"/>
</dbReference>
<dbReference type="Gene3D" id="1.10.8.60">
    <property type="match status" value="1"/>
</dbReference>
<keyword evidence="3" id="KW-0805">Transcription regulation</keyword>
<dbReference type="EMBL" id="FLQX01000121">
    <property type="protein sequence ID" value="SBT07524.1"/>
    <property type="molecule type" value="Genomic_DNA"/>
</dbReference>
<reference evidence="7 8" key="1">
    <citation type="submission" date="2016-06" db="EMBL/GenBank/DDBJ databases">
        <authorList>
            <person name="Kjaerup R.B."/>
            <person name="Dalgaard T.S."/>
            <person name="Juul-Madsen H.R."/>
        </authorList>
    </citation>
    <scope>NUCLEOTIDE SEQUENCE [LARGE SCALE GENOMIC DNA]</scope>
    <source>
        <strain evidence="7">3</strain>
    </source>
</reference>
<keyword evidence="8" id="KW-1185">Reference proteome</keyword>
<evidence type="ECO:0000259" key="6">
    <source>
        <dbReference type="PROSITE" id="PS50045"/>
    </source>
</evidence>
<name>A0A1A8XQW2_9PROT</name>
<keyword evidence="1" id="KW-0547">Nucleotide-binding</keyword>
<dbReference type="STRING" id="1860102.ACCAA_440033"/>
<dbReference type="Gene3D" id="1.10.10.60">
    <property type="entry name" value="Homeodomain-like"/>
    <property type="match status" value="1"/>
</dbReference>
<dbReference type="InterPro" id="IPR002078">
    <property type="entry name" value="Sigma_54_int"/>
</dbReference>
<evidence type="ECO:0000256" key="5">
    <source>
        <dbReference type="ARBA" id="ARBA00023163"/>
    </source>
</evidence>
<evidence type="ECO:0000313" key="7">
    <source>
        <dbReference type="EMBL" id="SBT07524.1"/>
    </source>
</evidence>
<dbReference type="GO" id="GO:0043565">
    <property type="term" value="F:sequence-specific DNA binding"/>
    <property type="evidence" value="ECO:0007669"/>
    <property type="project" value="InterPro"/>
</dbReference>
<dbReference type="PROSITE" id="PS50045">
    <property type="entry name" value="SIGMA54_INTERACT_4"/>
    <property type="match status" value="1"/>
</dbReference>
<dbReference type="PROSITE" id="PS00688">
    <property type="entry name" value="SIGMA54_INTERACT_3"/>
    <property type="match status" value="1"/>
</dbReference>
<evidence type="ECO:0000256" key="4">
    <source>
        <dbReference type="ARBA" id="ARBA00023125"/>
    </source>
</evidence>
<dbReference type="SUPFAM" id="SSF52540">
    <property type="entry name" value="P-loop containing nucleoside triphosphate hydrolases"/>
    <property type="match status" value="1"/>
</dbReference>
<dbReference type="Pfam" id="PF25601">
    <property type="entry name" value="AAA_lid_14"/>
    <property type="match status" value="1"/>
</dbReference>
<keyword evidence="5" id="KW-0804">Transcription</keyword>